<evidence type="ECO:0000256" key="1">
    <source>
        <dbReference type="SAM" id="MobiDB-lite"/>
    </source>
</evidence>
<feature type="compositionally biased region" description="Basic residues" evidence="1">
    <location>
        <begin position="327"/>
        <end position="338"/>
    </location>
</feature>
<keyword evidence="4" id="KW-1185">Reference proteome</keyword>
<protein>
    <recommendedName>
        <fullName evidence="2">ESF1 RRM domain-containing protein</fullName>
    </recommendedName>
</protein>
<reference evidence="3 4" key="1">
    <citation type="journal article" date="2020" name="BMC Genomics">
        <title>Intraspecific diversification of the crop wild relative Brassica cretica Lam. using demographic model selection.</title>
        <authorList>
            <person name="Kioukis A."/>
            <person name="Michalopoulou V.A."/>
            <person name="Briers L."/>
            <person name="Pirintsos S."/>
            <person name="Studholme D.J."/>
            <person name="Pavlidis P."/>
            <person name="Sarris P.F."/>
        </authorList>
    </citation>
    <scope>NUCLEOTIDE SEQUENCE [LARGE SCALE GENOMIC DNA]</scope>
    <source>
        <strain evidence="4">cv. PFS-1207/04</strain>
    </source>
</reference>
<dbReference type="Proteomes" id="UP000266723">
    <property type="component" value="Unassembled WGS sequence"/>
</dbReference>
<evidence type="ECO:0000259" key="2">
    <source>
        <dbReference type="Pfam" id="PF25121"/>
    </source>
</evidence>
<feature type="compositionally biased region" description="Basic and acidic residues" evidence="1">
    <location>
        <begin position="306"/>
        <end position="326"/>
    </location>
</feature>
<dbReference type="PANTHER" id="PTHR12202:SF0">
    <property type="entry name" value="ESF1 HOMOLOG"/>
    <property type="match status" value="1"/>
</dbReference>
<comment type="caution">
    <text evidence="3">The sequence shown here is derived from an EMBL/GenBank/DDBJ whole genome shotgun (WGS) entry which is preliminary data.</text>
</comment>
<feature type="region of interest" description="Disordered" evidence="1">
    <location>
        <begin position="306"/>
        <end position="358"/>
    </location>
</feature>
<feature type="compositionally biased region" description="Basic and acidic residues" evidence="1">
    <location>
        <begin position="339"/>
        <end position="358"/>
    </location>
</feature>
<feature type="compositionally biased region" description="Acidic residues" evidence="1">
    <location>
        <begin position="51"/>
        <end position="78"/>
    </location>
</feature>
<dbReference type="EMBL" id="QGKV02000832">
    <property type="protein sequence ID" value="KAF3550383.1"/>
    <property type="molecule type" value="Genomic_DNA"/>
</dbReference>
<evidence type="ECO:0000313" key="3">
    <source>
        <dbReference type="EMBL" id="KAF3550383.1"/>
    </source>
</evidence>
<dbReference type="InterPro" id="IPR039754">
    <property type="entry name" value="Esf1"/>
</dbReference>
<feature type="region of interest" description="Disordered" evidence="1">
    <location>
        <begin position="251"/>
        <end position="294"/>
    </location>
</feature>
<gene>
    <name evidence="3" type="ORF">DY000_02003483</name>
</gene>
<sequence>MMIRRRNKKGKEDNEEESGMIWLWKLRPKFEESSEEESRIEEKLALNLASSDEESGESAVSEEEEEDVSQEEDEVMDEDDIPEEIANMEKETHRLAIVNMDRRYVTAKDLYIVLNSFLKKDGRVLSVAVYPTEFGLERMKHEEFHGPAIPIGGGDKKKEDEDAIDERILRSSIKLDLRFIPDSMDFIHPPRDIATEVAFAAALLSIFQALQMSKAIVSWDEDEPHRVKTLNQKFSPDQLADLEMKEFLASYESESDDDDDEKEKRKKAYRDLVESGDVESDEDEEEEENDLDMVVQFHTRLEDLSNKFREKKEEKSETVWDAQLRKMREKKRARRMKQKHDDDDNKKKEKGLEKKVAAEERRSIAELELIKV</sequence>
<feature type="region of interest" description="Disordered" evidence="1">
    <location>
        <begin position="44"/>
        <end position="78"/>
    </location>
</feature>
<accession>A0ABQ7CGD7</accession>
<feature type="domain" description="ESF1 RRM" evidence="2">
    <location>
        <begin position="92"/>
        <end position="164"/>
    </location>
</feature>
<proteinExistence type="predicted"/>
<dbReference type="Pfam" id="PF25121">
    <property type="entry name" value="RRM_ESF1"/>
    <property type="match status" value="1"/>
</dbReference>
<dbReference type="InterPro" id="IPR056750">
    <property type="entry name" value="RRM_ESF1"/>
</dbReference>
<organism evidence="3 4">
    <name type="scientific">Brassica cretica</name>
    <name type="common">Mustard</name>
    <dbReference type="NCBI Taxonomy" id="69181"/>
    <lineage>
        <taxon>Eukaryota</taxon>
        <taxon>Viridiplantae</taxon>
        <taxon>Streptophyta</taxon>
        <taxon>Embryophyta</taxon>
        <taxon>Tracheophyta</taxon>
        <taxon>Spermatophyta</taxon>
        <taxon>Magnoliopsida</taxon>
        <taxon>eudicotyledons</taxon>
        <taxon>Gunneridae</taxon>
        <taxon>Pentapetalae</taxon>
        <taxon>rosids</taxon>
        <taxon>malvids</taxon>
        <taxon>Brassicales</taxon>
        <taxon>Brassicaceae</taxon>
        <taxon>Brassiceae</taxon>
        <taxon>Brassica</taxon>
    </lineage>
</organism>
<dbReference type="PANTHER" id="PTHR12202">
    <property type="entry name" value="ESF1 HOMOLOG"/>
    <property type="match status" value="1"/>
</dbReference>
<evidence type="ECO:0000313" key="4">
    <source>
        <dbReference type="Proteomes" id="UP000266723"/>
    </source>
</evidence>
<feature type="compositionally biased region" description="Acidic residues" evidence="1">
    <location>
        <begin position="274"/>
        <end position="291"/>
    </location>
</feature>
<name>A0ABQ7CGD7_BRACR</name>